<feature type="non-terminal residue" evidence="2">
    <location>
        <position position="83"/>
    </location>
</feature>
<dbReference type="EMBL" id="BART01022254">
    <property type="protein sequence ID" value="GAG94115.1"/>
    <property type="molecule type" value="Genomic_DNA"/>
</dbReference>
<keyword evidence="1" id="KW-0472">Membrane</keyword>
<dbReference type="AlphaFoldDB" id="X1BGI0"/>
<proteinExistence type="predicted"/>
<evidence type="ECO:0000313" key="2">
    <source>
        <dbReference type="EMBL" id="GAG94115.1"/>
    </source>
</evidence>
<sequence>MAEINRNTAVILIVAIFMSYPFLAAAVLGIIPGGATNGTNFSIYNEGWNGASTFKDMFKDHANEGQISTIVGSSNILNRLNSS</sequence>
<accession>X1BGI0</accession>
<evidence type="ECO:0000256" key="1">
    <source>
        <dbReference type="SAM" id="Phobius"/>
    </source>
</evidence>
<gene>
    <name evidence="2" type="ORF">S01H4_40791</name>
</gene>
<protein>
    <submittedName>
        <fullName evidence="2">Uncharacterized protein</fullName>
    </submittedName>
</protein>
<reference evidence="2" key="1">
    <citation type="journal article" date="2014" name="Front. Microbiol.">
        <title>High frequency of phylogenetically diverse reductive dehalogenase-homologous genes in deep subseafloor sedimentary metagenomes.</title>
        <authorList>
            <person name="Kawai M."/>
            <person name="Futagami T."/>
            <person name="Toyoda A."/>
            <person name="Takaki Y."/>
            <person name="Nishi S."/>
            <person name="Hori S."/>
            <person name="Arai W."/>
            <person name="Tsubouchi T."/>
            <person name="Morono Y."/>
            <person name="Uchiyama I."/>
            <person name="Ito T."/>
            <person name="Fujiyama A."/>
            <person name="Inagaki F."/>
            <person name="Takami H."/>
        </authorList>
    </citation>
    <scope>NUCLEOTIDE SEQUENCE</scope>
    <source>
        <strain evidence="2">Expedition CK06-06</strain>
    </source>
</reference>
<keyword evidence="1" id="KW-1133">Transmembrane helix</keyword>
<organism evidence="2">
    <name type="scientific">marine sediment metagenome</name>
    <dbReference type="NCBI Taxonomy" id="412755"/>
    <lineage>
        <taxon>unclassified sequences</taxon>
        <taxon>metagenomes</taxon>
        <taxon>ecological metagenomes</taxon>
    </lineage>
</organism>
<feature type="transmembrane region" description="Helical" evidence="1">
    <location>
        <begin position="9"/>
        <end position="31"/>
    </location>
</feature>
<name>X1BGI0_9ZZZZ</name>
<keyword evidence="1" id="KW-0812">Transmembrane</keyword>
<comment type="caution">
    <text evidence="2">The sequence shown here is derived from an EMBL/GenBank/DDBJ whole genome shotgun (WGS) entry which is preliminary data.</text>
</comment>